<sequence length="126" mass="13636">MLNMTQVFAPPSVAPKTDRQALANDNLNMFMAASGTKRKDLAAYIGKDPAMITNLLKGKNRWFYEDMLAAADYFGISLDTLQRDDLTPSKVRAILDGKNGGLSVVNVDDFRLGGGAWKTPAVVLAA</sequence>
<dbReference type="InterPro" id="IPR001387">
    <property type="entry name" value="Cro/C1-type_HTH"/>
</dbReference>
<dbReference type="EMBL" id="CP071591">
    <property type="protein sequence ID" value="QSY58589.1"/>
    <property type="molecule type" value="Genomic_DNA"/>
</dbReference>
<reference evidence="3 5" key="2">
    <citation type="submission" date="2021-03" db="EMBL/GenBank/DDBJ databases">
        <title>Genome sequencing of Bifidobacterium imperatoris JCM 32708.</title>
        <authorList>
            <person name="Kim J."/>
        </authorList>
    </citation>
    <scope>NUCLEOTIDE SEQUENCE [LARGE SCALE GENOMIC DNA]</scope>
    <source>
        <strain evidence="3 5">JCM 32708</strain>
    </source>
</reference>
<organism evidence="2 4">
    <name type="scientific">Bifidobacterium imperatoris</name>
    <dbReference type="NCBI Taxonomy" id="2020965"/>
    <lineage>
        <taxon>Bacteria</taxon>
        <taxon>Bacillati</taxon>
        <taxon>Actinomycetota</taxon>
        <taxon>Actinomycetes</taxon>
        <taxon>Bifidobacteriales</taxon>
        <taxon>Bifidobacteriaceae</taxon>
        <taxon>Bifidobacterium</taxon>
    </lineage>
</organism>
<dbReference type="InterPro" id="IPR010982">
    <property type="entry name" value="Lambda_DNA-bd_dom_sf"/>
</dbReference>
<evidence type="ECO:0000313" key="2">
    <source>
        <dbReference type="EMBL" id="PLS24948.1"/>
    </source>
</evidence>
<evidence type="ECO:0000259" key="1">
    <source>
        <dbReference type="PROSITE" id="PS50943"/>
    </source>
</evidence>
<protein>
    <submittedName>
        <fullName evidence="3">Helix-turn-helix transcriptional regulator</fullName>
    </submittedName>
    <submittedName>
        <fullName evidence="2">XRE family transcriptional regulator</fullName>
    </submittedName>
</protein>
<dbReference type="EMBL" id="NMWV01000011">
    <property type="protein sequence ID" value="PLS24948.1"/>
    <property type="molecule type" value="Genomic_DNA"/>
</dbReference>
<name>A0A2N5ISK1_9BIFI</name>
<dbReference type="GO" id="GO:0003677">
    <property type="term" value="F:DNA binding"/>
    <property type="evidence" value="ECO:0007669"/>
    <property type="project" value="InterPro"/>
</dbReference>
<dbReference type="SUPFAM" id="SSF47413">
    <property type="entry name" value="lambda repressor-like DNA-binding domains"/>
    <property type="match status" value="1"/>
</dbReference>
<proteinExistence type="predicted"/>
<evidence type="ECO:0000313" key="3">
    <source>
        <dbReference type="EMBL" id="QSY58589.1"/>
    </source>
</evidence>
<dbReference type="CDD" id="cd00093">
    <property type="entry name" value="HTH_XRE"/>
    <property type="match status" value="1"/>
</dbReference>
<evidence type="ECO:0000313" key="4">
    <source>
        <dbReference type="Proteomes" id="UP000234855"/>
    </source>
</evidence>
<feature type="domain" description="HTH cro/C1-type" evidence="1">
    <location>
        <begin position="39"/>
        <end position="81"/>
    </location>
</feature>
<dbReference type="Gene3D" id="1.10.260.40">
    <property type="entry name" value="lambda repressor-like DNA-binding domains"/>
    <property type="match status" value="1"/>
</dbReference>
<gene>
    <name evidence="3" type="ORF">BLI708_04825</name>
    <name evidence="2" type="ORF">Tam1G_0804</name>
</gene>
<dbReference type="Proteomes" id="UP000234855">
    <property type="component" value="Unassembled WGS sequence"/>
</dbReference>
<reference evidence="2 4" key="1">
    <citation type="submission" date="2017-07" db="EMBL/GenBank/DDBJ databases">
        <title>Bifidobacterium novel species.</title>
        <authorList>
            <person name="Lugli G.A."/>
            <person name="Milani C."/>
            <person name="Duranti S."/>
            <person name="Mangifesta M."/>
        </authorList>
    </citation>
    <scope>NUCLEOTIDE SEQUENCE [LARGE SCALE GENOMIC DNA]</scope>
    <source>
        <strain evidence="2 4">45</strain>
    </source>
</reference>
<accession>A0A2N5ISK1</accession>
<dbReference type="AlphaFoldDB" id="A0A2N5ISK1"/>
<dbReference type="Proteomes" id="UP000663067">
    <property type="component" value="Chromosome"/>
</dbReference>
<keyword evidence="5" id="KW-1185">Reference proteome</keyword>
<evidence type="ECO:0000313" key="5">
    <source>
        <dbReference type="Proteomes" id="UP000663067"/>
    </source>
</evidence>
<dbReference type="PROSITE" id="PS50943">
    <property type="entry name" value="HTH_CROC1"/>
    <property type="match status" value="1"/>
</dbReference>